<evidence type="ECO:0000259" key="2">
    <source>
        <dbReference type="Pfam" id="PF06978"/>
    </source>
</evidence>
<feature type="compositionally biased region" description="Low complexity" evidence="1">
    <location>
        <begin position="48"/>
        <end position="59"/>
    </location>
</feature>
<dbReference type="Pfam" id="PF06978">
    <property type="entry name" value="POP1_N"/>
    <property type="match status" value="1"/>
</dbReference>
<feature type="region of interest" description="Disordered" evidence="1">
    <location>
        <begin position="1"/>
        <end position="101"/>
    </location>
</feature>
<dbReference type="PANTHER" id="PTHR22731">
    <property type="entry name" value="RIBONUCLEASES P/MRP PROTEIN SUBUNIT POP1"/>
    <property type="match status" value="1"/>
</dbReference>
<reference evidence="3" key="1">
    <citation type="submission" date="2023-07" db="EMBL/GenBank/DDBJ databases">
        <authorList>
            <person name="Stuckert A."/>
        </authorList>
    </citation>
    <scope>NUCLEOTIDE SEQUENCE</scope>
</reference>
<protein>
    <recommendedName>
        <fullName evidence="2">Pop1 N-terminal domain-containing protein</fullName>
    </recommendedName>
</protein>
<evidence type="ECO:0000313" key="3">
    <source>
        <dbReference type="EMBL" id="CAJ0922844.1"/>
    </source>
</evidence>
<name>A0ABN9KT19_9NEOB</name>
<feature type="domain" description="Pop1 N-terminal" evidence="2">
    <location>
        <begin position="175"/>
        <end position="256"/>
    </location>
</feature>
<organism evidence="3 4">
    <name type="scientific">Ranitomeya imitator</name>
    <name type="common">mimic poison frog</name>
    <dbReference type="NCBI Taxonomy" id="111125"/>
    <lineage>
        <taxon>Eukaryota</taxon>
        <taxon>Metazoa</taxon>
        <taxon>Chordata</taxon>
        <taxon>Craniata</taxon>
        <taxon>Vertebrata</taxon>
        <taxon>Euteleostomi</taxon>
        <taxon>Amphibia</taxon>
        <taxon>Batrachia</taxon>
        <taxon>Anura</taxon>
        <taxon>Neobatrachia</taxon>
        <taxon>Hyloidea</taxon>
        <taxon>Dendrobatidae</taxon>
        <taxon>Dendrobatinae</taxon>
        <taxon>Ranitomeya</taxon>
    </lineage>
</organism>
<dbReference type="InterPro" id="IPR009723">
    <property type="entry name" value="Pop1_N"/>
</dbReference>
<accession>A0ABN9KT19</accession>
<sequence length="458" mass="53094">MEQSRERGEERERRRMTCTGNRKYAASHPANDVMSTAKEKKYAKRMRNQPSNQQQQWQSFLWGRCNPGSSGQQQRDAHQSRFHSRGGRGRGGHSESQTTPKYVTATKFAQARASEINAMLKAVSQKSSNSLVFQTLPRHMRRRAMGHNIKRLPRRLREIAKKEMEKTVHQKKEQSKSKCRKALRRHGNLQLEFNRRQRKNMWLETHIWHAKRFHMLKKWGYCLADRPTMKSYRACYRAQSNHCLLQDLSYYCCVEVLGKEEDLVKALSRLCSVDTGPTFMAAPCISGRRQGSLVLYRADKYPSDALGHVSFIWKARSVSETASDKRQLWIWMHPALKADCLKELRLVCVCEDRPDNFVRISEPAQPPPKEEPPARVTIAGRKRKLRDKEGEKAVPVKKIIGDGTRATPDPYYWTSTQTGITVRYAQGCCRVESLKFPISFYQRPESLIAKLTDTWNYS</sequence>
<evidence type="ECO:0000313" key="4">
    <source>
        <dbReference type="Proteomes" id="UP001176940"/>
    </source>
</evidence>
<dbReference type="EMBL" id="CAUEEQ010002448">
    <property type="protein sequence ID" value="CAJ0922844.1"/>
    <property type="molecule type" value="Genomic_DNA"/>
</dbReference>
<dbReference type="PANTHER" id="PTHR22731:SF3">
    <property type="entry name" value="RIBONUCLEASES P_MRP PROTEIN SUBUNIT POP1"/>
    <property type="match status" value="1"/>
</dbReference>
<comment type="caution">
    <text evidence="3">The sequence shown here is derived from an EMBL/GenBank/DDBJ whole genome shotgun (WGS) entry which is preliminary data.</text>
</comment>
<dbReference type="Proteomes" id="UP001176940">
    <property type="component" value="Unassembled WGS sequence"/>
</dbReference>
<proteinExistence type="predicted"/>
<feature type="compositionally biased region" description="Basic and acidic residues" evidence="1">
    <location>
        <begin position="1"/>
        <end position="15"/>
    </location>
</feature>
<gene>
    <name evidence="3" type="ORF">RIMI_LOCUS1840015</name>
</gene>
<feature type="compositionally biased region" description="Basic residues" evidence="1">
    <location>
        <begin position="80"/>
        <end position="91"/>
    </location>
</feature>
<keyword evidence="4" id="KW-1185">Reference proteome</keyword>
<evidence type="ECO:0000256" key="1">
    <source>
        <dbReference type="SAM" id="MobiDB-lite"/>
    </source>
</evidence>
<dbReference type="InterPro" id="IPR039182">
    <property type="entry name" value="Pop1"/>
</dbReference>